<dbReference type="Gene3D" id="2.30.110.10">
    <property type="entry name" value="Electron Transport, Fmn-binding Protein, Chain A"/>
    <property type="match status" value="1"/>
</dbReference>
<protein>
    <recommendedName>
        <fullName evidence="3">Pyridoxamine 5'-phosphate oxidase putative domain-containing protein</fullName>
    </recommendedName>
</protein>
<evidence type="ECO:0000313" key="2">
    <source>
        <dbReference type="Proteomes" id="UP001174208"/>
    </source>
</evidence>
<dbReference type="InterPro" id="IPR012349">
    <property type="entry name" value="Split_barrel_FMN-bd"/>
</dbReference>
<dbReference type="Proteomes" id="UP001174208">
    <property type="component" value="Unassembled WGS sequence"/>
</dbReference>
<gene>
    <name evidence="1" type="ORF">P5G50_07805</name>
</gene>
<organism evidence="1 2">
    <name type="scientific">Leifsonia williamsii</name>
    <dbReference type="NCBI Taxonomy" id="3035919"/>
    <lineage>
        <taxon>Bacteria</taxon>
        <taxon>Bacillati</taxon>
        <taxon>Actinomycetota</taxon>
        <taxon>Actinomycetes</taxon>
        <taxon>Micrococcales</taxon>
        <taxon>Microbacteriaceae</taxon>
        <taxon>Leifsonia</taxon>
    </lineage>
</organism>
<sequence length="116" mass="12573">MADESEIERILAANRYLVLATTGGAGDPWATPVFFAPLRSEGGSVDRLCWVSSPESDGEVLAALDARLPAAKRLDADDLHPGVLAAYAARIRRRYVLVRGGDPEYGNEIDTTMEVR</sequence>
<evidence type="ECO:0000313" key="1">
    <source>
        <dbReference type="EMBL" id="MDN4614351.1"/>
    </source>
</evidence>
<dbReference type="RefSeq" id="WP_301211223.1">
    <property type="nucleotide sequence ID" value="NZ_JAROCF010000001.1"/>
</dbReference>
<dbReference type="EMBL" id="JAROCF010000001">
    <property type="protein sequence ID" value="MDN4614351.1"/>
    <property type="molecule type" value="Genomic_DNA"/>
</dbReference>
<dbReference type="SUPFAM" id="SSF50475">
    <property type="entry name" value="FMN-binding split barrel"/>
    <property type="match status" value="1"/>
</dbReference>
<comment type="caution">
    <text evidence="1">The sequence shown here is derived from an EMBL/GenBank/DDBJ whole genome shotgun (WGS) entry which is preliminary data.</text>
</comment>
<accession>A0ABT8KA88</accession>
<name>A0ABT8KA88_9MICO</name>
<keyword evidence="2" id="KW-1185">Reference proteome</keyword>
<proteinExistence type="predicted"/>
<reference evidence="1" key="1">
    <citation type="submission" date="2023-06" db="EMBL/GenBank/DDBJ databases">
        <title>MT1 and MT2 Draft Genomes of Novel Species.</title>
        <authorList>
            <person name="Venkateswaran K."/>
        </authorList>
    </citation>
    <scope>NUCLEOTIDE SEQUENCE</scope>
    <source>
        <strain evidence="1">F6_8S_P_1B</strain>
    </source>
</reference>
<evidence type="ECO:0008006" key="3">
    <source>
        <dbReference type="Google" id="ProtNLM"/>
    </source>
</evidence>